<keyword evidence="3" id="KW-1185">Reference proteome</keyword>
<gene>
    <name evidence="2" type="ORF">Q5716_01145</name>
</gene>
<accession>A0ABT9BM17</accession>
<feature type="transmembrane region" description="Helical" evidence="1">
    <location>
        <begin position="64"/>
        <end position="86"/>
    </location>
</feature>
<reference evidence="2 3" key="1">
    <citation type="submission" date="2023-07" db="EMBL/GenBank/DDBJ databases">
        <title>Protaetiibacter sp. nov WY-16 isolated from soil.</title>
        <authorList>
            <person name="Liu B."/>
            <person name="Wan Y."/>
        </authorList>
    </citation>
    <scope>NUCLEOTIDE SEQUENCE [LARGE SCALE GENOMIC DNA]</scope>
    <source>
        <strain evidence="2 3">WY-16</strain>
    </source>
</reference>
<keyword evidence="1" id="KW-0472">Membrane</keyword>
<evidence type="ECO:0000256" key="1">
    <source>
        <dbReference type="SAM" id="Phobius"/>
    </source>
</evidence>
<name>A0ABT9BM17_9MICO</name>
<dbReference type="EMBL" id="JAUQUB010000001">
    <property type="protein sequence ID" value="MDO7880826.1"/>
    <property type="molecule type" value="Genomic_DNA"/>
</dbReference>
<keyword evidence="1" id="KW-1133">Transmembrane helix</keyword>
<proteinExistence type="predicted"/>
<evidence type="ECO:0000313" key="3">
    <source>
        <dbReference type="Proteomes" id="UP001241072"/>
    </source>
</evidence>
<dbReference type="Proteomes" id="UP001241072">
    <property type="component" value="Unassembled WGS sequence"/>
</dbReference>
<feature type="transmembrane region" description="Helical" evidence="1">
    <location>
        <begin position="31"/>
        <end position="52"/>
    </location>
</feature>
<organism evidence="2 3">
    <name type="scientific">Antiquaquibacter soli</name>
    <dbReference type="NCBI Taxonomy" id="3064523"/>
    <lineage>
        <taxon>Bacteria</taxon>
        <taxon>Bacillati</taxon>
        <taxon>Actinomycetota</taxon>
        <taxon>Actinomycetes</taxon>
        <taxon>Micrococcales</taxon>
        <taxon>Microbacteriaceae</taxon>
        <taxon>Antiquaquibacter</taxon>
    </lineage>
</organism>
<keyword evidence="1" id="KW-0812">Transmembrane</keyword>
<feature type="transmembrane region" description="Helical" evidence="1">
    <location>
        <begin position="98"/>
        <end position="120"/>
    </location>
</feature>
<evidence type="ECO:0000313" key="2">
    <source>
        <dbReference type="EMBL" id="MDO7880826.1"/>
    </source>
</evidence>
<sequence length="124" mass="13447">MSAITHDEDLDRTRPDAASLRRHVERTAAHAFVGCALVMSILCGAIIVAGWFAGVIDDRAERFFWAGAILGFVAIVILGLAALPGGDDDVRTTRRVRWMLRAGILLFLFSPALCIAALIADYYG</sequence>
<protein>
    <submittedName>
        <fullName evidence="2">Uncharacterized protein</fullName>
    </submittedName>
</protein>
<dbReference type="RefSeq" id="WP_305001255.1">
    <property type="nucleotide sequence ID" value="NZ_JAUQUB010000001.1"/>
</dbReference>
<comment type="caution">
    <text evidence="2">The sequence shown here is derived from an EMBL/GenBank/DDBJ whole genome shotgun (WGS) entry which is preliminary data.</text>
</comment>